<feature type="compositionally biased region" description="Low complexity" evidence="1">
    <location>
        <begin position="13"/>
        <end position="30"/>
    </location>
</feature>
<evidence type="ECO:0000256" key="1">
    <source>
        <dbReference type="SAM" id="MobiDB-lite"/>
    </source>
</evidence>
<feature type="region of interest" description="Disordered" evidence="1">
    <location>
        <begin position="56"/>
        <end position="88"/>
    </location>
</feature>
<reference evidence="2" key="1">
    <citation type="submission" date="2020-03" db="EMBL/GenBank/DDBJ databases">
        <title>Hybrid Assembly of Korean Phytophthora infestans isolates.</title>
        <authorList>
            <person name="Prokchorchik M."/>
            <person name="Lee Y."/>
            <person name="Seo J."/>
            <person name="Cho J.-H."/>
            <person name="Park Y.-E."/>
            <person name="Jang D.-C."/>
            <person name="Im J.-S."/>
            <person name="Choi J.-G."/>
            <person name="Park H.-J."/>
            <person name="Lee G.-B."/>
            <person name="Lee Y.-G."/>
            <person name="Hong S.-Y."/>
            <person name="Cho K."/>
            <person name="Sohn K.H."/>
        </authorList>
    </citation>
    <scope>NUCLEOTIDE SEQUENCE</scope>
    <source>
        <strain evidence="2">KR_2_A2</strain>
    </source>
</reference>
<organism evidence="2 3">
    <name type="scientific">Phytophthora infestans</name>
    <name type="common">Potato late blight agent</name>
    <name type="synonym">Botrytis infestans</name>
    <dbReference type="NCBI Taxonomy" id="4787"/>
    <lineage>
        <taxon>Eukaryota</taxon>
        <taxon>Sar</taxon>
        <taxon>Stramenopiles</taxon>
        <taxon>Oomycota</taxon>
        <taxon>Peronosporomycetes</taxon>
        <taxon>Peronosporales</taxon>
        <taxon>Peronosporaceae</taxon>
        <taxon>Phytophthora</taxon>
    </lineage>
</organism>
<name>A0A8S9TYG4_PHYIN</name>
<dbReference type="AlphaFoldDB" id="A0A8S9TYG4"/>
<sequence>MVNAPAGAVTPLSPVRSSIAPSSPVRAPVVSSSPVWAPVALLSPVRAPVAPFPSDAAAEAPGSSLVPPRSSTSPVGSSSATPHDASASLPPTVLQQLIYEVTFEGLCGDDVGGYAAADDASDDSVAAEDVPLQEMGLFSDGDEEDTQRTKRARLRRGDETSDRHPFCFPKLRRDIQPRTIATTIIRMLLGIMRTRLELHACLMSKGNHRTAAILFSGKVVRCRWRCDNRIDQWHFEKKVRIYPDWVNKSIYPTRLSPPPPNPGGV</sequence>
<proteinExistence type="predicted"/>
<dbReference type="Proteomes" id="UP000704712">
    <property type="component" value="Unassembled WGS sequence"/>
</dbReference>
<gene>
    <name evidence="2" type="ORF">GN958_ATG19851</name>
</gene>
<evidence type="ECO:0000313" key="3">
    <source>
        <dbReference type="Proteomes" id="UP000704712"/>
    </source>
</evidence>
<feature type="region of interest" description="Disordered" evidence="1">
    <location>
        <begin position="1"/>
        <end position="30"/>
    </location>
</feature>
<feature type="compositionally biased region" description="Low complexity" evidence="1">
    <location>
        <begin position="66"/>
        <end position="82"/>
    </location>
</feature>
<protein>
    <submittedName>
        <fullName evidence="2">Uncharacterized protein</fullName>
    </submittedName>
</protein>
<comment type="caution">
    <text evidence="2">The sequence shown here is derived from an EMBL/GenBank/DDBJ whole genome shotgun (WGS) entry which is preliminary data.</text>
</comment>
<dbReference type="EMBL" id="JAACNO010002773">
    <property type="protein sequence ID" value="KAF4130958.1"/>
    <property type="molecule type" value="Genomic_DNA"/>
</dbReference>
<evidence type="ECO:0000313" key="2">
    <source>
        <dbReference type="EMBL" id="KAF4130958.1"/>
    </source>
</evidence>
<accession>A0A8S9TYG4</accession>